<dbReference type="EMBL" id="JBHSTI010000002">
    <property type="protein sequence ID" value="MFC6236876.1"/>
    <property type="molecule type" value="Genomic_DNA"/>
</dbReference>
<gene>
    <name evidence="1" type="ORF">ACFQGU_03230</name>
</gene>
<evidence type="ECO:0000313" key="1">
    <source>
        <dbReference type="EMBL" id="MFC6236876.1"/>
    </source>
</evidence>
<accession>A0ABW1SWT7</accession>
<keyword evidence="2" id="KW-1185">Reference proteome</keyword>
<proteinExistence type="predicted"/>
<name>A0ABW1SWT7_9ACTN</name>
<comment type="caution">
    <text evidence="1">The sequence shown here is derived from an EMBL/GenBank/DDBJ whole genome shotgun (WGS) entry which is preliminary data.</text>
</comment>
<protein>
    <submittedName>
        <fullName evidence="1">Uncharacterized protein</fullName>
    </submittedName>
</protein>
<sequence length="64" mass="7237">MDARIDLGLDHEHAFFAHEDPRYLICACGQYAVRTRDMIGQSSVRLIEPPQPVLRLDTKLAQSA</sequence>
<evidence type="ECO:0000313" key="2">
    <source>
        <dbReference type="Proteomes" id="UP001596138"/>
    </source>
</evidence>
<dbReference type="RefSeq" id="WP_386763906.1">
    <property type="nucleotide sequence ID" value="NZ_JBHSTI010000002.1"/>
</dbReference>
<organism evidence="1 2">
    <name type="scientific">Longivirga aurantiaca</name>
    <dbReference type="NCBI Taxonomy" id="1837743"/>
    <lineage>
        <taxon>Bacteria</taxon>
        <taxon>Bacillati</taxon>
        <taxon>Actinomycetota</taxon>
        <taxon>Actinomycetes</taxon>
        <taxon>Sporichthyales</taxon>
        <taxon>Sporichthyaceae</taxon>
        <taxon>Longivirga</taxon>
    </lineage>
</organism>
<dbReference type="Proteomes" id="UP001596138">
    <property type="component" value="Unassembled WGS sequence"/>
</dbReference>
<reference evidence="2" key="1">
    <citation type="journal article" date="2019" name="Int. J. Syst. Evol. Microbiol.">
        <title>The Global Catalogue of Microorganisms (GCM) 10K type strain sequencing project: providing services to taxonomists for standard genome sequencing and annotation.</title>
        <authorList>
            <consortium name="The Broad Institute Genomics Platform"/>
            <consortium name="The Broad Institute Genome Sequencing Center for Infectious Disease"/>
            <person name="Wu L."/>
            <person name="Ma J."/>
        </authorList>
    </citation>
    <scope>NUCLEOTIDE SEQUENCE [LARGE SCALE GENOMIC DNA]</scope>
    <source>
        <strain evidence="2">CGMCC 4.7317</strain>
    </source>
</reference>